<dbReference type="RefSeq" id="WP_139107003.1">
    <property type="nucleotide sequence ID" value="NZ_VDFR01000151.1"/>
</dbReference>
<feature type="transmembrane region" description="Helical" evidence="1">
    <location>
        <begin position="191"/>
        <end position="210"/>
    </location>
</feature>
<feature type="transmembrane region" description="Helical" evidence="1">
    <location>
        <begin position="128"/>
        <end position="147"/>
    </location>
</feature>
<accession>A0A5C4MBX2</accession>
<proteinExistence type="predicted"/>
<keyword evidence="1" id="KW-0472">Membrane</keyword>
<sequence>MIPVPQALTSLLPGDLERRQKARALAASFVVVQLALRAWAVFGGYFLLDDFKMLSQATERGFTRSLLLEPYDEKLMPGGRAITWLVSEAGPFNWAAAAWTLLVLQAVASILCWVMLSTLFGERLATLVPFAVFLFTPMTLTAFMWWAAGINLLPVQIAFFVAVTGHVAYLRSGALRHALVAAAGLAGGLLFYDKALLIAPVLPFLAVAYFRRGGIVSRTVGALRQWWKGWALYSLVLAAYLGYRLAFVDSPVATTGDLRLPEILQTLLLKTFPVGVLGGPWSWNPAAAPTAGVDPPLVLWVASILLLAVIVATAFLLRVRTGRAWVLLGGYLLCESVLLALGRGSAAGEMAAHEFRYLADAAPVTVLALALAFLRLRGAPDSSAPRNEPLILVVPSRTVVAVVSGLLVVGSVVSTVRYVNLWHADFPARVYVTNVQRAVASEGRLTIADENVPASTMWPLLYPATLPSHFFAPLPQVTAAEEGTNLQTLTEAGIPVPAGVTPNIVGEPDPAADQGCIASLSEDGRQRAVVPTSGPVPSYAPWIYLQYRAAASGTVVLEYGGNRQEIPVDAGTNTYMLRNDTSFRNMVFEEPRGGDLCVTSLQIGNLVAVQ</sequence>
<dbReference type="EMBL" id="VDFR01000151">
    <property type="protein sequence ID" value="TNC34843.1"/>
    <property type="molecule type" value="Genomic_DNA"/>
</dbReference>
<reference evidence="2 3" key="1">
    <citation type="submission" date="2019-05" db="EMBL/GenBank/DDBJ databases">
        <title>Mumia sp. nov., isolated from the intestinal contents of plateau pika (Ochotona curzoniae) in the Qinghai-Tibet plateau of China.</title>
        <authorList>
            <person name="Tian Z."/>
        </authorList>
    </citation>
    <scope>NUCLEOTIDE SEQUENCE [LARGE SCALE GENOMIC DNA]</scope>
    <source>
        <strain evidence="3">527</strain>
    </source>
</reference>
<name>A0A5C4MBX2_9ACTN</name>
<keyword evidence="1" id="KW-1133">Transmembrane helix</keyword>
<feature type="transmembrane region" description="Helical" evidence="1">
    <location>
        <begin position="24"/>
        <end position="48"/>
    </location>
</feature>
<feature type="transmembrane region" description="Helical" evidence="1">
    <location>
        <begin position="94"/>
        <end position="116"/>
    </location>
</feature>
<feature type="transmembrane region" description="Helical" evidence="1">
    <location>
        <begin position="390"/>
        <end position="413"/>
    </location>
</feature>
<evidence type="ECO:0000256" key="1">
    <source>
        <dbReference type="SAM" id="Phobius"/>
    </source>
</evidence>
<comment type="caution">
    <text evidence="2">The sequence shown here is derived from an EMBL/GenBank/DDBJ whole genome shotgun (WGS) entry which is preliminary data.</text>
</comment>
<feature type="transmembrane region" description="Helical" evidence="1">
    <location>
        <begin position="361"/>
        <end position="378"/>
    </location>
</feature>
<keyword evidence="1" id="KW-0812">Transmembrane</keyword>
<evidence type="ECO:0008006" key="4">
    <source>
        <dbReference type="Google" id="ProtNLM"/>
    </source>
</evidence>
<feature type="transmembrane region" description="Helical" evidence="1">
    <location>
        <begin position="153"/>
        <end position="170"/>
    </location>
</feature>
<evidence type="ECO:0000313" key="2">
    <source>
        <dbReference type="EMBL" id="TNC34843.1"/>
    </source>
</evidence>
<protein>
    <recommendedName>
        <fullName evidence="4">Glycosyltransferase RgtA/B/C/D-like domain-containing protein</fullName>
    </recommendedName>
</protein>
<dbReference type="AlphaFoldDB" id="A0A5C4MBX2"/>
<gene>
    <name evidence="2" type="ORF">FHE65_27440</name>
</gene>
<evidence type="ECO:0000313" key="3">
    <source>
        <dbReference type="Proteomes" id="UP000306740"/>
    </source>
</evidence>
<feature type="transmembrane region" description="Helical" evidence="1">
    <location>
        <begin position="230"/>
        <end position="248"/>
    </location>
</feature>
<feature type="transmembrane region" description="Helical" evidence="1">
    <location>
        <begin position="297"/>
        <end position="317"/>
    </location>
</feature>
<organism evidence="2 3">
    <name type="scientific">Mumia zhuanghuii</name>
    <dbReference type="NCBI Taxonomy" id="2585211"/>
    <lineage>
        <taxon>Bacteria</taxon>
        <taxon>Bacillati</taxon>
        <taxon>Actinomycetota</taxon>
        <taxon>Actinomycetes</taxon>
        <taxon>Propionibacteriales</taxon>
        <taxon>Nocardioidaceae</taxon>
        <taxon>Mumia</taxon>
    </lineage>
</organism>
<dbReference type="Proteomes" id="UP000306740">
    <property type="component" value="Unassembled WGS sequence"/>
</dbReference>
<feature type="transmembrane region" description="Helical" evidence="1">
    <location>
        <begin position="324"/>
        <end position="341"/>
    </location>
</feature>
<dbReference type="OrthoDB" id="3778510at2"/>